<reference evidence="1" key="1">
    <citation type="submission" date="2017-01" db="EMBL/GenBank/DDBJ databases">
        <authorList>
            <person name="Poblete-Castro I."/>
        </authorList>
    </citation>
    <scope>NUCLEOTIDE SEQUENCE [LARGE SCALE GENOMIC DNA]</scope>
    <source>
        <strain evidence="1">MT1</strain>
    </source>
</reference>
<sequence>MPLAASLDQLNLLSNIEVATNKIDPWLMEIANAQTPFMTDENLNIDWIPKCTACYPYQRPKGFRAASIHNQPKEL</sequence>
<keyword evidence="2" id="KW-1185">Reference proteome</keyword>
<name>A0A1Q9WSS7_PSERE</name>
<protein>
    <submittedName>
        <fullName evidence="1">Uncharacterized protein</fullName>
    </submittedName>
</protein>
<evidence type="ECO:0000313" key="2">
    <source>
        <dbReference type="Proteomes" id="UP000186756"/>
    </source>
</evidence>
<proteinExistence type="predicted"/>
<gene>
    <name evidence="1" type="ORF">BVK86_15965</name>
</gene>
<dbReference type="AlphaFoldDB" id="A0A1Q9WSS7"/>
<comment type="caution">
    <text evidence="1">The sequence shown here is derived from an EMBL/GenBank/DDBJ whole genome shotgun (WGS) entry which is preliminary data.</text>
</comment>
<evidence type="ECO:0000313" key="1">
    <source>
        <dbReference type="EMBL" id="OLU01773.1"/>
    </source>
</evidence>
<organism evidence="1 2">
    <name type="scientific">Pseudomonas reinekei</name>
    <dbReference type="NCBI Taxonomy" id="395598"/>
    <lineage>
        <taxon>Bacteria</taxon>
        <taxon>Pseudomonadati</taxon>
        <taxon>Pseudomonadota</taxon>
        <taxon>Gammaproteobacteria</taxon>
        <taxon>Pseudomonadales</taxon>
        <taxon>Pseudomonadaceae</taxon>
        <taxon>Pseudomonas</taxon>
    </lineage>
</organism>
<dbReference type="Proteomes" id="UP000186756">
    <property type="component" value="Unassembled WGS sequence"/>
</dbReference>
<dbReference type="EMBL" id="MSTQ01000009">
    <property type="protein sequence ID" value="OLU01773.1"/>
    <property type="molecule type" value="Genomic_DNA"/>
</dbReference>
<accession>A0A1Q9WSS7</accession>